<feature type="transmembrane region" description="Helical" evidence="1">
    <location>
        <begin position="266"/>
        <end position="287"/>
    </location>
</feature>
<dbReference type="RefSeq" id="WP_025411584.1">
    <property type="nucleotide sequence ID" value="NZ_CP007128.1"/>
</dbReference>
<proteinExistence type="predicted"/>
<dbReference type="HOGENOM" id="CLU_086354_0_0_0"/>
<gene>
    <name evidence="2" type="ORF">J421_2573</name>
</gene>
<dbReference type="Pfam" id="PF12412">
    <property type="entry name" value="DUF3667"/>
    <property type="match status" value="1"/>
</dbReference>
<feature type="transmembrane region" description="Helical" evidence="1">
    <location>
        <begin position="231"/>
        <end position="254"/>
    </location>
</feature>
<keyword evidence="3" id="KW-1185">Reference proteome</keyword>
<dbReference type="STRING" id="861299.J421_2573"/>
<keyword evidence="1" id="KW-0472">Membrane</keyword>
<evidence type="ECO:0008006" key="4">
    <source>
        <dbReference type="Google" id="ProtNLM"/>
    </source>
</evidence>
<sequence>MAVSEIRAEPSYSPAADVERCVTCGEPAGTPYCASCGERRAADRPRSLAALGEEIWDAFSPVDGRIGRTLWSLVRRPGELTVAYMRGVRLTYLPPLRLFLIVNVLFFLHASLSLSTRVSVPGAGRVRLSFGGNRMLDTPLAVHTNGVAHRYVARRFLRRRVPPRAGEDSAAYSARITRDYAPAFDRNSTTQAKSLVVAMVPMFALLVAALEWRRRRFALQDVVFATHTMAFLLLLVIVAQYVVGFPVGIALVAMHTRPTAGDIDSVLSVGVGAPLMIWLTLGLRRAYGDGRLAAAAKALLLVFGLMFVLAAYRALLFFTVLFTT</sequence>
<evidence type="ECO:0000313" key="3">
    <source>
        <dbReference type="Proteomes" id="UP000019151"/>
    </source>
</evidence>
<organism evidence="2 3">
    <name type="scientific">Gemmatirosa kalamazoonensis</name>
    <dbReference type="NCBI Taxonomy" id="861299"/>
    <lineage>
        <taxon>Bacteria</taxon>
        <taxon>Pseudomonadati</taxon>
        <taxon>Gemmatimonadota</taxon>
        <taxon>Gemmatimonadia</taxon>
        <taxon>Gemmatimonadales</taxon>
        <taxon>Gemmatimonadaceae</taxon>
        <taxon>Gemmatirosa</taxon>
    </lineage>
</organism>
<feature type="transmembrane region" description="Helical" evidence="1">
    <location>
        <begin position="95"/>
        <end position="112"/>
    </location>
</feature>
<dbReference type="OrthoDB" id="9111327at2"/>
<reference evidence="2 3" key="1">
    <citation type="journal article" date="2014" name="Genome Announc.">
        <title>Genome Sequence and Methylome of Soil Bacterium Gemmatirosa kalamazoonensis KBS708T, a Member of the Rarely Cultivated Gemmatimonadetes Phylum.</title>
        <authorList>
            <person name="Debruyn J.M."/>
            <person name="Radosevich M."/>
            <person name="Wommack K.E."/>
            <person name="Polson S.W."/>
            <person name="Hauser L.J."/>
            <person name="Fawaz M.N."/>
            <person name="Korlach J."/>
            <person name="Tsai Y.C."/>
        </authorList>
    </citation>
    <scope>NUCLEOTIDE SEQUENCE [LARGE SCALE GENOMIC DNA]</scope>
    <source>
        <strain evidence="2 3">KBS708</strain>
    </source>
</reference>
<dbReference type="EMBL" id="CP007128">
    <property type="protein sequence ID" value="AHG90110.1"/>
    <property type="molecule type" value="Genomic_DNA"/>
</dbReference>
<dbReference type="KEGG" id="gba:J421_2573"/>
<name>W0RIE0_9BACT</name>
<evidence type="ECO:0000313" key="2">
    <source>
        <dbReference type="EMBL" id="AHG90110.1"/>
    </source>
</evidence>
<dbReference type="AlphaFoldDB" id="W0RIE0"/>
<dbReference type="Proteomes" id="UP000019151">
    <property type="component" value="Chromosome"/>
</dbReference>
<feature type="transmembrane region" description="Helical" evidence="1">
    <location>
        <begin position="192"/>
        <end position="210"/>
    </location>
</feature>
<evidence type="ECO:0000256" key="1">
    <source>
        <dbReference type="SAM" id="Phobius"/>
    </source>
</evidence>
<dbReference type="InterPro" id="IPR022134">
    <property type="entry name" value="DUF3667"/>
</dbReference>
<dbReference type="InParanoid" id="W0RIE0"/>
<keyword evidence="1" id="KW-1133">Transmembrane helix</keyword>
<keyword evidence="1" id="KW-0812">Transmembrane</keyword>
<protein>
    <recommendedName>
        <fullName evidence="4">DUF3667 domain-containing protein</fullName>
    </recommendedName>
</protein>
<feature type="transmembrane region" description="Helical" evidence="1">
    <location>
        <begin position="299"/>
        <end position="322"/>
    </location>
</feature>
<accession>W0RIE0</accession>
<dbReference type="eggNOG" id="ENOG503335F">
    <property type="taxonomic scope" value="Bacteria"/>
</dbReference>